<name>A0A3S5IS80_TRYRA</name>
<keyword evidence="1" id="KW-0732">Signal</keyword>
<dbReference type="EMBL" id="MKGL01000035">
    <property type="protein sequence ID" value="RNF10215.1"/>
    <property type="molecule type" value="Genomic_DNA"/>
</dbReference>
<protein>
    <submittedName>
        <fullName evidence="2">Uncharacterized protein</fullName>
    </submittedName>
</protein>
<gene>
    <name evidence="2" type="ORF">TraAM80_01654</name>
</gene>
<organism evidence="2 3">
    <name type="scientific">Trypanosoma rangeli</name>
    <dbReference type="NCBI Taxonomy" id="5698"/>
    <lineage>
        <taxon>Eukaryota</taxon>
        <taxon>Discoba</taxon>
        <taxon>Euglenozoa</taxon>
        <taxon>Kinetoplastea</taxon>
        <taxon>Metakinetoplastina</taxon>
        <taxon>Trypanosomatida</taxon>
        <taxon>Trypanosomatidae</taxon>
        <taxon>Trypanosoma</taxon>
        <taxon>Herpetosoma</taxon>
    </lineage>
</organism>
<dbReference type="VEuPathDB" id="TriTrypDB:TRSC58_03148"/>
<keyword evidence="3" id="KW-1185">Reference proteome</keyword>
<evidence type="ECO:0000313" key="2">
    <source>
        <dbReference type="EMBL" id="RNF10215.1"/>
    </source>
</evidence>
<feature type="signal peptide" evidence="1">
    <location>
        <begin position="1"/>
        <end position="22"/>
    </location>
</feature>
<dbReference type="AlphaFoldDB" id="A0A3S5IS80"/>
<dbReference type="Proteomes" id="UP000283634">
    <property type="component" value="Unassembled WGS sequence"/>
</dbReference>
<reference evidence="2 3" key="1">
    <citation type="journal article" date="2018" name="BMC Genomics">
        <title>Genomic comparison of Trypanosoma conorhini and Trypanosoma rangeli to Trypanosoma cruzi strains of high and low virulence.</title>
        <authorList>
            <person name="Bradwell K.R."/>
            <person name="Koparde V.N."/>
            <person name="Matveyev A.V."/>
            <person name="Serrano M.G."/>
            <person name="Alves J.M."/>
            <person name="Parikh H."/>
            <person name="Huang B."/>
            <person name="Lee V."/>
            <person name="Espinosa-Alvarez O."/>
            <person name="Ortiz P.A."/>
            <person name="Costa-Martins A.G."/>
            <person name="Teixeira M.M."/>
            <person name="Buck G.A."/>
        </authorList>
    </citation>
    <scope>NUCLEOTIDE SEQUENCE [LARGE SCALE GENOMIC DNA]</scope>
    <source>
        <strain evidence="2 3">AM80</strain>
    </source>
</reference>
<dbReference type="RefSeq" id="XP_029241417.1">
    <property type="nucleotide sequence ID" value="XM_029378687.1"/>
</dbReference>
<accession>A0A3S5IS80</accession>
<comment type="caution">
    <text evidence="2">The sequence shown here is derived from an EMBL/GenBank/DDBJ whole genome shotgun (WGS) entry which is preliminary data.</text>
</comment>
<dbReference type="OrthoDB" id="264266at2759"/>
<dbReference type="OMA" id="LACKNEL"/>
<evidence type="ECO:0000256" key="1">
    <source>
        <dbReference type="SAM" id="SignalP"/>
    </source>
</evidence>
<dbReference type="GeneID" id="40325587"/>
<feature type="chain" id="PRO_5018793732" evidence="1">
    <location>
        <begin position="23"/>
        <end position="131"/>
    </location>
</feature>
<evidence type="ECO:0000313" key="3">
    <source>
        <dbReference type="Proteomes" id="UP000283634"/>
    </source>
</evidence>
<sequence>MIRTVYVTLVLCFILIAQPSVGVINAARRPEGAYCGDYIGMVKGRILASAASEKFDILLDIFHEKYSCKNEKYTFDERTKQITIIGATDPKDCLGKVLVDNGLSLAVSYAENENTLYLDLGIVGIKLAACS</sequence>
<proteinExistence type="predicted"/>